<reference evidence="1 2" key="1">
    <citation type="journal article" date="2020" name="IScience">
        <title>Genome Sequencing of the Endangered Kingdonia uniflora (Circaeasteraceae, Ranunculales) Reveals Potential Mechanisms of Evolutionary Specialization.</title>
        <authorList>
            <person name="Sun Y."/>
            <person name="Deng T."/>
            <person name="Zhang A."/>
            <person name="Moore M.J."/>
            <person name="Landis J.B."/>
            <person name="Lin N."/>
            <person name="Zhang H."/>
            <person name="Zhang X."/>
            <person name="Huang J."/>
            <person name="Zhang X."/>
            <person name="Sun H."/>
            <person name="Wang H."/>
        </authorList>
    </citation>
    <scope>NUCLEOTIDE SEQUENCE [LARGE SCALE GENOMIC DNA]</scope>
    <source>
        <strain evidence="1">TB1705</strain>
        <tissue evidence="1">Leaf</tissue>
    </source>
</reference>
<evidence type="ECO:0000313" key="1">
    <source>
        <dbReference type="EMBL" id="KAF6158372.1"/>
    </source>
</evidence>
<proteinExistence type="predicted"/>
<comment type="caution">
    <text evidence="1">The sequence shown here is derived from an EMBL/GenBank/DDBJ whole genome shotgun (WGS) entry which is preliminary data.</text>
</comment>
<protein>
    <submittedName>
        <fullName evidence="1">Uncharacterized protein</fullName>
    </submittedName>
</protein>
<organism evidence="1 2">
    <name type="scientific">Kingdonia uniflora</name>
    <dbReference type="NCBI Taxonomy" id="39325"/>
    <lineage>
        <taxon>Eukaryota</taxon>
        <taxon>Viridiplantae</taxon>
        <taxon>Streptophyta</taxon>
        <taxon>Embryophyta</taxon>
        <taxon>Tracheophyta</taxon>
        <taxon>Spermatophyta</taxon>
        <taxon>Magnoliopsida</taxon>
        <taxon>Ranunculales</taxon>
        <taxon>Circaeasteraceae</taxon>
        <taxon>Kingdonia</taxon>
    </lineage>
</organism>
<sequence>LSLSHITHFLSLISHTLFLSHITQSCLQFLPLKVRFQLRKGSDSAIRGEIDLSKKL</sequence>
<dbReference type="EMBL" id="JACGCM010001226">
    <property type="protein sequence ID" value="KAF6158372.1"/>
    <property type="molecule type" value="Genomic_DNA"/>
</dbReference>
<gene>
    <name evidence="1" type="ORF">GIB67_022452</name>
</gene>
<dbReference type="Proteomes" id="UP000541444">
    <property type="component" value="Unassembled WGS sequence"/>
</dbReference>
<name>A0A7J7MU93_9MAGN</name>
<accession>A0A7J7MU93</accession>
<keyword evidence="2" id="KW-1185">Reference proteome</keyword>
<evidence type="ECO:0000313" key="2">
    <source>
        <dbReference type="Proteomes" id="UP000541444"/>
    </source>
</evidence>
<feature type="non-terminal residue" evidence="1">
    <location>
        <position position="1"/>
    </location>
</feature>
<dbReference type="AlphaFoldDB" id="A0A7J7MU93"/>